<gene>
    <name evidence="6" type="ORF">I6N95_00640</name>
</gene>
<dbReference type="Pfam" id="PF01418">
    <property type="entry name" value="HTH_6"/>
    <property type="match status" value="1"/>
</dbReference>
<keyword evidence="7" id="KW-1185">Reference proteome</keyword>
<dbReference type="CDD" id="cd05013">
    <property type="entry name" value="SIS_RpiR"/>
    <property type="match status" value="1"/>
</dbReference>
<keyword evidence="2" id="KW-0238">DNA-binding</keyword>
<reference evidence="6" key="1">
    <citation type="submission" date="2020-12" db="EMBL/GenBank/DDBJ databases">
        <title>Vagococcus allomyrinae sp. nov. and Enterococcus lavae sp. nov., isolated from the larvae of Allomyrina dichotoma.</title>
        <authorList>
            <person name="Lee S.D."/>
        </authorList>
    </citation>
    <scope>NUCLEOTIDE SEQUENCE</scope>
    <source>
        <strain evidence="6">BWB3-3</strain>
    </source>
</reference>
<dbReference type="PROSITE" id="PS51071">
    <property type="entry name" value="HTH_RPIR"/>
    <property type="match status" value="1"/>
</dbReference>
<sequence length="285" mass="31716">MVSMNVIQHLNEKLGYTEGEAVLADYILKHSEQVLNYSIRELSQQAYTSTATIFRLCQKLGLSGYKEFVIKLSRDLESHYNNIAGIDANFPFSRVDSDLLVAKKIAALSNETITQTHLLLTEGMLNQAVDLIVKAESIFGIGVSHSFNRAVDFQTKMLRIDYYVKVMPLQADQFHLANHGTAKDVAIIISYGGTTAEILSDARLLKQKHCKLIAVTSNTEGELAKLADVVLPLPKNENADLNISTFSSQIATEFALNVLYSCVYKRNYLENIDKNKSAPTSYLLS</sequence>
<dbReference type="InterPro" id="IPR036388">
    <property type="entry name" value="WH-like_DNA-bd_sf"/>
</dbReference>
<evidence type="ECO:0000256" key="2">
    <source>
        <dbReference type="ARBA" id="ARBA00023125"/>
    </source>
</evidence>
<protein>
    <submittedName>
        <fullName evidence="6">MurR/RpiR family transcriptional regulator</fullName>
    </submittedName>
</protein>
<dbReference type="InterPro" id="IPR046348">
    <property type="entry name" value="SIS_dom_sf"/>
</dbReference>
<dbReference type="Gene3D" id="1.10.10.10">
    <property type="entry name" value="Winged helix-like DNA-binding domain superfamily/Winged helix DNA-binding domain"/>
    <property type="match status" value="1"/>
</dbReference>
<evidence type="ECO:0000259" key="5">
    <source>
        <dbReference type="PROSITE" id="PS51464"/>
    </source>
</evidence>
<dbReference type="PROSITE" id="PS51464">
    <property type="entry name" value="SIS"/>
    <property type="match status" value="1"/>
</dbReference>
<proteinExistence type="predicted"/>
<feature type="domain" description="HTH rpiR-type" evidence="4">
    <location>
        <begin position="3"/>
        <end position="79"/>
    </location>
</feature>
<dbReference type="PANTHER" id="PTHR30514">
    <property type="entry name" value="GLUCOKINASE"/>
    <property type="match status" value="1"/>
</dbReference>
<evidence type="ECO:0000259" key="4">
    <source>
        <dbReference type="PROSITE" id="PS51071"/>
    </source>
</evidence>
<dbReference type="Gene3D" id="3.40.50.10490">
    <property type="entry name" value="Glucose-6-phosphate isomerase like protein, domain 1"/>
    <property type="match status" value="1"/>
</dbReference>
<evidence type="ECO:0000313" key="7">
    <source>
        <dbReference type="Proteomes" id="UP000674938"/>
    </source>
</evidence>
<accession>A0A940P117</accession>
<dbReference type="Proteomes" id="UP000674938">
    <property type="component" value="Unassembled WGS sequence"/>
</dbReference>
<dbReference type="SUPFAM" id="SSF53697">
    <property type="entry name" value="SIS domain"/>
    <property type="match status" value="1"/>
</dbReference>
<evidence type="ECO:0000313" key="6">
    <source>
        <dbReference type="EMBL" id="MBP1039502.1"/>
    </source>
</evidence>
<dbReference type="AlphaFoldDB" id="A0A940P117"/>
<dbReference type="Pfam" id="PF01380">
    <property type="entry name" value="SIS"/>
    <property type="match status" value="1"/>
</dbReference>
<dbReference type="InterPro" id="IPR001347">
    <property type="entry name" value="SIS_dom"/>
</dbReference>
<dbReference type="GO" id="GO:0003677">
    <property type="term" value="F:DNA binding"/>
    <property type="evidence" value="ECO:0007669"/>
    <property type="project" value="UniProtKB-KW"/>
</dbReference>
<dbReference type="SUPFAM" id="SSF46689">
    <property type="entry name" value="Homeodomain-like"/>
    <property type="match status" value="1"/>
</dbReference>
<name>A0A940P117_9ENTE</name>
<dbReference type="PANTHER" id="PTHR30514:SF1">
    <property type="entry name" value="HTH-TYPE TRANSCRIPTIONAL REGULATOR HEXR-RELATED"/>
    <property type="match status" value="1"/>
</dbReference>
<dbReference type="InterPro" id="IPR000281">
    <property type="entry name" value="HTH_RpiR"/>
</dbReference>
<dbReference type="InterPro" id="IPR035472">
    <property type="entry name" value="RpiR-like_SIS"/>
</dbReference>
<feature type="domain" description="SIS" evidence="5">
    <location>
        <begin position="128"/>
        <end position="269"/>
    </location>
</feature>
<evidence type="ECO:0000256" key="1">
    <source>
        <dbReference type="ARBA" id="ARBA00023015"/>
    </source>
</evidence>
<keyword evidence="3" id="KW-0804">Transcription</keyword>
<dbReference type="InterPro" id="IPR009057">
    <property type="entry name" value="Homeodomain-like_sf"/>
</dbReference>
<comment type="caution">
    <text evidence="6">The sequence shown here is derived from an EMBL/GenBank/DDBJ whole genome shotgun (WGS) entry which is preliminary data.</text>
</comment>
<evidence type="ECO:0000256" key="3">
    <source>
        <dbReference type="ARBA" id="ARBA00023163"/>
    </source>
</evidence>
<dbReference type="GO" id="GO:0003700">
    <property type="term" value="F:DNA-binding transcription factor activity"/>
    <property type="evidence" value="ECO:0007669"/>
    <property type="project" value="InterPro"/>
</dbReference>
<dbReference type="EMBL" id="JAEEGA010000001">
    <property type="protein sequence ID" value="MBP1039502.1"/>
    <property type="molecule type" value="Genomic_DNA"/>
</dbReference>
<keyword evidence="1" id="KW-0805">Transcription regulation</keyword>
<dbReference type="GO" id="GO:0097367">
    <property type="term" value="F:carbohydrate derivative binding"/>
    <property type="evidence" value="ECO:0007669"/>
    <property type="project" value="InterPro"/>
</dbReference>
<organism evidence="6 7">
    <name type="scientific">Vagococcus allomyrinae</name>
    <dbReference type="NCBI Taxonomy" id="2794353"/>
    <lineage>
        <taxon>Bacteria</taxon>
        <taxon>Bacillati</taxon>
        <taxon>Bacillota</taxon>
        <taxon>Bacilli</taxon>
        <taxon>Lactobacillales</taxon>
        <taxon>Enterococcaceae</taxon>
        <taxon>Vagococcus</taxon>
    </lineage>
</organism>
<dbReference type="GO" id="GO:1901135">
    <property type="term" value="P:carbohydrate derivative metabolic process"/>
    <property type="evidence" value="ECO:0007669"/>
    <property type="project" value="InterPro"/>
</dbReference>
<dbReference type="InterPro" id="IPR047640">
    <property type="entry name" value="RpiR-like"/>
</dbReference>